<evidence type="ECO:0000256" key="3">
    <source>
        <dbReference type="ARBA" id="ARBA00004613"/>
    </source>
</evidence>
<feature type="binding site" description="axial binding residue" evidence="14">
    <location>
        <position position="50"/>
    </location>
    <ligand>
        <name>heme</name>
        <dbReference type="ChEBI" id="CHEBI:30413"/>
    </ligand>
    <ligandPart>
        <name>Fe</name>
        <dbReference type="ChEBI" id="CHEBI:18248"/>
    </ligandPart>
</feature>
<evidence type="ECO:0000256" key="17">
    <source>
        <dbReference type="SAM" id="SignalP"/>
    </source>
</evidence>
<evidence type="ECO:0000256" key="7">
    <source>
        <dbReference type="ARBA" id="ARBA00022692"/>
    </source>
</evidence>
<feature type="disulfide bond" evidence="14">
    <location>
        <begin position="55"/>
        <end position="88"/>
    </location>
</feature>
<keyword evidence="11 14" id="KW-1015">Disulfide bond</keyword>
<sequence length="430" mass="46600">MLAPRVLGLLACSYFGLASAANQLSMGGVPSCAISCTLQSLPQSNCSALDQACLCADTKLAAAVEPCIRSQCTIKESLAAANASYSQCGITPRDESAAIRWTGSVVTGLAILFMAMRLVAKIAKISVWGADDTAAVAAFVVHIAIYAQSFYALDVGLGRDIWTLHDYQITSFLKLFLFLEFFYLVELALVKASILFFFLKIFPGRGIRRCLWSVQIMNLLVCLSFTVLIFAQCRPFSYFWTRWDGEHKGVCVDLSKLGLVHVGLNIALDIVMLVLPVTQVYHLKMDMRKKIGVIAMFQAGIFLTIASVLRIKTLTTFSMSLNLTADSVDVAIWGYIETGVGVIVACMPSASQLLKRIPSKVTQLTTAMASNKGSSGNRTSPESRVFPYKPATASLTEAQLLSSNSIAMLAGPSSRRPSVHYYESKTGSAL</sequence>
<keyword evidence="14" id="KW-0479">Metal-binding</keyword>
<feature type="transmembrane region" description="Helical" evidence="16">
    <location>
        <begin position="262"/>
        <end position="281"/>
    </location>
</feature>
<feature type="transmembrane region" description="Helical" evidence="16">
    <location>
        <begin position="132"/>
        <end position="153"/>
    </location>
</feature>
<evidence type="ECO:0000256" key="1">
    <source>
        <dbReference type="ARBA" id="ARBA00004141"/>
    </source>
</evidence>
<keyword evidence="6" id="KW-0325">Glycoprotein</keyword>
<evidence type="ECO:0000256" key="16">
    <source>
        <dbReference type="SAM" id="Phobius"/>
    </source>
</evidence>
<keyword evidence="20" id="KW-1185">Reference proteome</keyword>
<organism evidence="19 20">
    <name type="scientific">Colletotrichum zoysiae</name>
    <dbReference type="NCBI Taxonomy" id="1216348"/>
    <lineage>
        <taxon>Eukaryota</taxon>
        <taxon>Fungi</taxon>
        <taxon>Dikarya</taxon>
        <taxon>Ascomycota</taxon>
        <taxon>Pezizomycotina</taxon>
        <taxon>Sordariomycetes</taxon>
        <taxon>Hypocreomycetidae</taxon>
        <taxon>Glomerellales</taxon>
        <taxon>Glomerellaceae</taxon>
        <taxon>Colletotrichum</taxon>
        <taxon>Colletotrichum graminicola species complex</taxon>
    </lineage>
</organism>
<feature type="signal peptide" evidence="17">
    <location>
        <begin position="1"/>
        <end position="20"/>
    </location>
</feature>
<evidence type="ECO:0000256" key="12">
    <source>
        <dbReference type="ARBA" id="ARBA00023288"/>
    </source>
</evidence>
<protein>
    <submittedName>
        <fullName evidence="19">Integral membrane protein</fullName>
    </submittedName>
</protein>
<evidence type="ECO:0000256" key="6">
    <source>
        <dbReference type="ARBA" id="ARBA00022622"/>
    </source>
</evidence>
<evidence type="ECO:0000256" key="13">
    <source>
        <dbReference type="ARBA" id="ARBA00038359"/>
    </source>
</evidence>
<proteinExistence type="inferred from homology"/>
<evidence type="ECO:0000313" key="20">
    <source>
        <dbReference type="Proteomes" id="UP001232148"/>
    </source>
</evidence>
<feature type="transmembrane region" description="Helical" evidence="16">
    <location>
        <begin position="211"/>
        <end position="231"/>
    </location>
</feature>
<dbReference type="InterPro" id="IPR049326">
    <property type="entry name" value="Rhodopsin_dom_fungi"/>
</dbReference>
<feature type="region of interest" description="Disordered" evidence="15">
    <location>
        <begin position="411"/>
        <end position="430"/>
    </location>
</feature>
<dbReference type="GO" id="GO:0005576">
    <property type="term" value="C:extracellular region"/>
    <property type="evidence" value="ECO:0007669"/>
    <property type="project" value="UniProtKB-SubCell"/>
</dbReference>
<evidence type="ECO:0000256" key="8">
    <source>
        <dbReference type="ARBA" id="ARBA00022729"/>
    </source>
</evidence>
<comment type="similarity">
    <text evidence="13">Belongs to the SAT4 family.</text>
</comment>
<feature type="transmembrane region" description="Helical" evidence="16">
    <location>
        <begin position="173"/>
        <end position="199"/>
    </location>
</feature>
<dbReference type="GO" id="GO:0098552">
    <property type="term" value="C:side of membrane"/>
    <property type="evidence" value="ECO:0007669"/>
    <property type="project" value="UniProtKB-KW"/>
</dbReference>
<dbReference type="Proteomes" id="UP001232148">
    <property type="component" value="Unassembled WGS sequence"/>
</dbReference>
<evidence type="ECO:0000256" key="4">
    <source>
        <dbReference type="ARBA" id="ARBA00010031"/>
    </source>
</evidence>
<dbReference type="PANTHER" id="PTHR33048">
    <property type="entry name" value="PTH11-LIKE INTEGRAL MEMBRANE PROTEIN (AFU_ORTHOLOGUE AFUA_5G11245)"/>
    <property type="match status" value="1"/>
</dbReference>
<reference evidence="19" key="1">
    <citation type="submission" date="2021-06" db="EMBL/GenBank/DDBJ databases">
        <title>Comparative genomics, transcriptomics and evolutionary studies reveal genomic signatures of adaptation to plant cell wall in hemibiotrophic fungi.</title>
        <authorList>
            <consortium name="DOE Joint Genome Institute"/>
            <person name="Baroncelli R."/>
            <person name="Diaz J.F."/>
            <person name="Benocci T."/>
            <person name="Peng M."/>
            <person name="Battaglia E."/>
            <person name="Haridas S."/>
            <person name="Andreopoulos W."/>
            <person name="Labutti K."/>
            <person name="Pangilinan J."/>
            <person name="Floch G.L."/>
            <person name="Makela M.R."/>
            <person name="Henrissat B."/>
            <person name="Grigoriev I.V."/>
            <person name="Crouch J.A."/>
            <person name="De Vries R.P."/>
            <person name="Sukno S.A."/>
            <person name="Thon M.R."/>
        </authorList>
    </citation>
    <scope>NUCLEOTIDE SEQUENCE</scope>
    <source>
        <strain evidence="19">MAFF235873</strain>
    </source>
</reference>
<keyword evidence="10 16" id="KW-0472">Membrane</keyword>
<evidence type="ECO:0000256" key="11">
    <source>
        <dbReference type="ARBA" id="ARBA00023157"/>
    </source>
</evidence>
<keyword evidence="9 16" id="KW-1133">Transmembrane helix</keyword>
<comment type="subcellular location">
    <subcellularLocation>
        <location evidence="2">Membrane</location>
        <topology evidence="2">Lipid-anchor</topology>
        <topology evidence="2">GPI-anchor</topology>
    </subcellularLocation>
    <subcellularLocation>
        <location evidence="1">Membrane</location>
        <topology evidence="1">Multi-pass membrane protein</topology>
    </subcellularLocation>
    <subcellularLocation>
        <location evidence="3">Secreted</location>
    </subcellularLocation>
</comment>
<keyword evidence="14" id="KW-0349">Heme</keyword>
<name>A0AAD9M5G1_9PEZI</name>
<dbReference type="GO" id="GO:0046872">
    <property type="term" value="F:metal ion binding"/>
    <property type="evidence" value="ECO:0007669"/>
    <property type="project" value="UniProtKB-UniRule"/>
</dbReference>
<dbReference type="SMART" id="SM00747">
    <property type="entry name" value="CFEM"/>
    <property type="match status" value="1"/>
</dbReference>
<feature type="chain" id="PRO_5041972198" evidence="17">
    <location>
        <begin position="21"/>
        <end position="430"/>
    </location>
</feature>
<evidence type="ECO:0000256" key="5">
    <source>
        <dbReference type="ARBA" id="ARBA00022525"/>
    </source>
</evidence>
<dbReference type="Pfam" id="PF20684">
    <property type="entry name" value="Fung_rhodopsin"/>
    <property type="match status" value="1"/>
</dbReference>
<feature type="transmembrane region" description="Helical" evidence="16">
    <location>
        <begin position="331"/>
        <end position="350"/>
    </location>
</feature>
<dbReference type="PROSITE" id="PS52012">
    <property type="entry name" value="CFEM"/>
    <property type="match status" value="1"/>
</dbReference>
<keyword evidence="8 17" id="KW-0732">Signal</keyword>
<evidence type="ECO:0000259" key="18">
    <source>
        <dbReference type="PROSITE" id="PS52012"/>
    </source>
</evidence>
<feature type="domain" description="CFEM" evidence="18">
    <location>
        <begin position="4"/>
        <end position="115"/>
    </location>
</feature>
<dbReference type="InterPro" id="IPR008427">
    <property type="entry name" value="Extracellular_membr_CFEM_dom"/>
</dbReference>
<feature type="transmembrane region" description="Helical" evidence="16">
    <location>
        <begin position="293"/>
        <end position="311"/>
    </location>
</feature>
<dbReference type="InterPro" id="IPR052337">
    <property type="entry name" value="SAT4-like"/>
</dbReference>
<evidence type="ECO:0000256" key="9">
    <source>
        <dbReference type="ARBA" id="ARBA00022989"/>
    </source>
</evidence>
<feature type="disulfide bond" evidence="14">
    <location>
        <begin position="32"/>
        <end position="72"/>
    </location>
</feature>
<keyword evidence="14" id="KW-0408">Iron</keyword>
<evidence type="ECO:0000256" key="15">
    <source>
        <dbReference type="SAM" id="MobiDB-lite"/>
    </source>
</evidence>
<keyword evidence="6" id="KW-0336">GPI-anchor</keyword>
<evidence type="ECO:0000256" key="2">
    <source>
        <dbReference type="ARBA" id="ARBA00004589"/>
    </source>
</evidence>
<accession>A0AAD9M5G1</accession>
<evidence type="ECO:0000313" key="19">
    <source>
        <dbReference type="EMBL" id="KAK2029173.1"/>
    </source>
</evidence>
<keyword evidence="7 16" id="KW-0812">Transmembrane</keyword>
<dbReference type="Pfam" id="PF05730">
    <property type="entry name" value="CFEM"/>
    <property type="match status" value="1"/>
</dbReference>
<keyword evidence="12" id="KW-0449">Lipoprotein</keyword>
<evidence type="ECO:0000256" key="10">
    <source>
        <dbReference type="ARBA" id="ARBA00023136"/>
    </source>
</evidence>
<dbReference type="EMBL" id="MU842867">
    <property type="protein sequence ID" value="KAK2029173.1"/>
    <property type="molecule type" value="Genomic_DNA"/>
</dbReference>
<comment type="similarity">
    <text evidence="4">Belongs to the RBT5 family.</text>
</comment>
<feature type="transmembrane region" description="Helical" evidence="16">
    <location>
        <begin position="101"/>
        <end position="120"/>
    </location>
</feature>
<comment type="caution">
    <text evidence="19">The sequence shown here is derived from an EMBL/GenBank/DDBJ whole genome shotgun (WGS) entry which is preliminary data.</text>
</comment>
<evidence type="ECO:0000256" key="14">
    <source>
        <dbReference type="PROSITE-ProRule" id="PRU01356"/>
    </source>
</evidence>
<dbReference type="AlphaFoldDB" id="A0AAD9M5G1"/>
<feature type="disulfide bond" evidence="14">
    <location>
        <begin position="46"/>
        <end position="53"/>
    </location>
</feature>
<gene>
    <name evidence="19" type="ORF">LX32DRAFT_589050</name>
</gene>
<dbReference type="PANTHER" id="PTHR33048:SF143">
    <property type="entry name" value="EXTRACELLULAR MEMBRANE PROTEIN CFEM DOMAIN-CONTAINING PROTEIN-RELATED"/>
    <property type="match status" value="1"/>
</dbReference>
<feature type="disulfide bond" evidence="14">
    <location>
        <begin position="36"/>
        <end position="67"/>
    </location>
</feature>
<keyword evidence="5" id="KW-0964">Secreted</keyword>